<name>A0A1G9MPA6_9FIRM</name>
<dbReference type="EMBL" id="FNGW01000003">
    <property type="protein sequence ID" value="SDL75841.1"/>
    <property type="molecule type" value="Genomic_DNA"/>
</dbReference>
<evidence type="ECO:0000313" key="2">
    <source>
        <dbReference type="Proteomes" id="UP000199068"/>
    </source>
</evidence>
<dbReference type="Pfam" id="PF19448">
    <property type="entry name" value="DUF5986"/>
    <property type="match status" value="1"/>
</dbReference>
<proteinExistence type="predicted"/>
<evidence type="ECO:0000313" key="1">
    <source>
        <dbReference type="EMBL" id="SDL75841.1"/>
    </source>
</evidence>
<sequence length="181" mass="22018">MDKMQLDIQRITKSVKKVYDKDMIEFHKHYNLTTRNGDPGMRWDFINTNIEERFKEEIYKTLLVKRGYWNQIVIYNIHDKRLYFVMRENRYKDVKKDKKRKKLHLIQILGSVNEKDKSEASIILKQKLPEYVSKAKEYVLITYEYNENNGKCDFIGRKITSKFKCNYKKEWNSDLDLEKAN</sequence>
<reference evidence="1 2" key="1">
    <citation type="submission" date="2016-10" db="EMBL/GenBank/DDBJ databases">
        <authorList>
            <person name="de Groot N.N."/>
        </authorList>
    </citation>
    <scope>NUCLEOTIDE SEQUENCE [LARGE SCALE GENOMIC DNA]</scope>
    <source>
        <strain evidence="1 2">DSM 797</strain>
    </source>
</reference>
<dbReference type="InterPro" id="IPR046028">
    <property type="entry name" value="DUF5986"/>
</dbReference>
<protein>
    <submittedName>
        <fullName evidence="1">Uncharacterized protein</fullName>
    </submittedName>
</protein>
<dbReference type="Proteomes" id="UP000199068">
    <property type="component" value="Unassembled WGS sequence"/>
</dbReference>
<dbReference type="RefSeq" id="WP_092724992.1">
    <property type="nucleotide sequence ID" value="NZ_FNGW01000003.1"/>
</dbReference>
<organism evidence="1 2">
    <name type="scientific">Romboutsia lituseburensis DSM 797</name>
    <dbReference type="NCBI Taxonomy" id="1121325"/>
    <lineage>
        <taxon>Bacteria</taxon>
        <taxon>Bacillati</taxon>
        <taxon>Bacillota</taxon>
        <taxon>Clostridia</taxon>
        <taxon>Peptostreptococcales</taxon>
        <taxon>Peptostreptococcaceae</taxon>
        <taxon>Romboutsia</taxon>
    </lineage>
</organism>
<accession>A0A1G9MPA6</accession>
<gene>
    <name evidence="1" type="ORF">SAMN04515677_103296</name>
</gene>
<keyword evidence="2" id="KW-1185">Reference proteome</keyword>
<dbReference type="AlphaFoldDB" id="A0A1G9MPA6"/>